<evidence type="ECO:0000256" key="4">
    <source>
        <dbReference type="ARBA" id="ARBA00022741"/>
    </source>
</evidence>
<organism evidence="11 12">
    <name type="scientific">Acetivibrio straminisolvens JCM 21531</name>
    <dbReference type="NCBI Taxonomy" id="1294263"/>
    <lineage>
        <taxon>Bacteria</taxon>
        <taxon>Bacillati</taxon>
        <taxon>Bacillota</taxon>
        <taxon>Clostridia</taxon>
        <taxon>Eubacteriales</taxon>
        <taxon>Oscillospiraceae</taxon>
        <taxon>Acetivibrio</taxon>
    </lineage>
</organism>
<dbReference type="GO" id="GO:0005524">
    <property type="term" value="F:ATP binding"/>
    <property type="evidence" value="ECO:0007669"/>
    <property type="project" value="UniProtKB-KW"/>
</dbReference>
<keyword evidence="6 8" id="KW-1133">Transmembrane helix</keyword>
<evidence type="ECO:0000256" key="1">
    <source>
        <dbReference type="ARBA" id="ARBA00004651"/>
    </source>
</evidence>
<dbReference type="Pfam" id="PF00005">
    <property type="entry name" value="ABC_tran"/>
    <property type="match status" value="1"/>
</dbReference>
<dbReference type="SMART" id="SM00382">
    <property type="entry name" value="AAA"/>
    <property type="match status" value="1"/>
</dbReference>
<dbReference type="InterPro" id="IPR003439">
    <property type="entry name" value="ABC_transporter-like_ATP-bd"/>
</dbReference>
<keyword evidence="3 8" id="KW-0812">Transmembrane</keyword>
<dbReference type="InterPro" id="IPR003593">
    <property type="entry name" value="AAA+_ATPase"/>
</dbReference>
<evidence type="ECO:0000256" key="6">
    <source>
        <dbReference type="ARBA" id="ARBA00022989"/>
    </source>
</evidence>
<sequence>MFKPDNKCKGSFAKFFKLITRQRKLLISVFILSLIISAIGIVGTLVFQFIIDDVILTTCTESVAGHVHEHDYTCEEDCNIEEEDSNDNESPIIGSISNLLINFYDLLNNPHFKQLDFICIAIILLYILQALIQFFRGYLLANMSKKIDIPLMLGYYNHVIELPMEFFGTRKTGEIISRFSDASNIRNAISGATLTLMIDLLMVIGGSIILVSISLTLFWIALAMIIIYAITVLIFKNPINNINHCIMENSSKVTSFLKESIDGIETIKSFNGEEQVKNQTESLFMNLLNSIFKGSIIFYMQDIIINTISLISYVIILWVGAYLVMNGTVTLGTLISFYFLLSYFMNPIKNLIELQPTIQTAVVAAERLNDILELQPEKGNIAYIDNDTEIYDFKKKIEFKNVNFRYGHRHLVLKNINLSIEPGQRVALVGESGCGKTTLAKLLMAFYPVESGNILIGSRNINDIPPKILRSKIAYISQNTFLFSDTIINNLLMANPSANENEIVHACQVSHANEFIDKTAFGYNTMLEECGNDLSEGQKQRLAIARALLKKPDILILDEATSHLDSITEKSIKKTLAKATSNMTCIIIAHRLSTIKNCDKIFVMDKGEIVEHGTHEELINNNGLYAKYWNEQ</sequence>
<feature type="transmembrane region" description="Helical" evidence="8">
    <location>
        <begin position="329"/>
        <end position="346"/>
    </location>
</feature>
<feature type="transmembrane region" description="Helical" evidence="8">
    <location>
        <begin position="115"/>
        <end position="135"/>
    </location>
</feature>
<keyword evidence="5 11" id="KW-0067">ATP-binding</keyword>
<evidence type="ECO:0000256" key="2">
    <source>
        <dbReference type="ARBA" id="ARBA00022448"/>
    </source>
</evidence>
<dbReference type="GO" id="GO:0015421">
    <property type="term" value="F:ABC-type oligopeptide transporter activity"/>
    <property type="evidence" value="ECO:0007669"/>
    <property type="project" value="TreeGrafter"/>
</dbReference>
<dbReference type="SUPFAM" id="SSF52540">
    <property type="entry name" value="P-loop containing nucleoside triphosphate hydrolases"/>
    <property type="match status" value="1"/>
</dbReference>
<dbReference type="PROSITE" id="PS50893">
    <property type="entry name" value="ABC_TRANSPORTER_2"/>
    <property type="match status" value="1"/>
</dbReference>
<evidence type="ECO:0000259" key="9">
    <source>
        <dbReference type="PROSITE" id="PS50893"/>
    </source>
</evidence>
<keyword evidence="2" id="KW-0813">Transport</keyword>
<protein>
    <submittedName>
        <fullName evidence="11">Lipid A export ATP-binding/permease protein MsbA</fullName>
    </submittedName>
</protein>
<dbReference type="EMBL" id="BAVR01000097">
    <property type="protein sequence ID" value="GAE90832.1"/>
    <property type="molecule type" value="Genomic_DNA"/>
</dbReference>
<comment type="subcellular location">
    <subcellularLocation>
        <location evidence="1">Cell membrane</location>
        <topology evidence="1">Multi-pass membrane protein</topology>
    </subcellularLocation>
</comment>
<dbReference type="Gene3D" id="1.20.1560.10">
    <property type="entry name" value="ABC transporter type 1, transmembrane domain"/>
    <property type="match status" value="1"/>
</dbReference>
<comment type="caution">
    <text evidence="11">The sequence shown here is derived from an EMBL/GenBank/DDBJ whole genome shotgun (WGS) entry which is preliminary data.</text>
</comment>
<proteinExistence type="predicted"/>
<feature type="transmembrane region" description="Helical" evidence="8">
    <location>
        <begin position="217"/>
        <end position="235"/>
    </location>
</feature>
<dbReference type="OrthoDB" id="9762778at2"/>
<dbReference type="Gene3D" id="3.40.50.300">
    <property type="entry name" value="P-loop containing nucleotide triphosphate hydrolases"/>
    <property type="match status" value="1"/>
</dbReference>
<feature type="transmembrane region" description="Helical" evidence="8">
    <location>
        <begin position="188"/>
        <end position="211"/>
    </location>
</feature>
<evidence type="ECO:0000313" key="12">
    <source>
        <dbReference type="Proteomes" id="UP000019109"/>
    </source>
</evidence>
<dbReference type="InterPro" id="IPR011527">
    <property type="entry name" value="ABC1_TM_dom"/>
</dbReference>
<feature type="domain" description="ABC transporter" evidence="9">
    <location>
        <begin position="397"/>
        <end position="631"/>
    </location>
</feature>
<evidence type="ECO:0000313" key="11">
    <source>
        <dbReference type="EMBL" id="GAE90832.1"/>
    </source>
</evidence>
<evidence type="ECO:0000256" key="7">
    <source>
        <dbReference type="ARBA" id="ARBA00023136"/>
    </source>
</evidence>
<dbReference type="STRING" id="1294263.JCM21531_4476"/>
<dbReference type="Proteomes" id="UP000019109">
    <property type="component" value="Unassembled WGS sequence"/>
</dbReference>
<accession>W4VCA3</accession>
<dbReference type="AlphaFoldDB" id="W4VCA3"/>
<dbReference type="GO" id="GO:0005886">
    <property type="term" value="C:plasma membrane"/>
    <property type="evidence" value="ECO:0007669"/>
    <property type="project" value="UniProtKB-SubCell"/>
</dbReference>
<keyword evidence="12" id="KW-1185">Reference proteome</keyword>
<dbReference type="InterPro" id="IPR036640">
    <property type="entry name" value="ABC1_TM_sf"/>
</dbReference>
<name>W4VCA3_9FIRM</name>
<reference evidence="11" key="1">
    <citation type="journal article" date="2014" name="Genome Announc.">
        <title>Draft Genome Sequence of Clostridium straminisolvens Strain JCM 21531T, Isolated from a Cellulose-Degrading Bacterial Community.</title>
        <authorList>
            <person name="Yuki M."/>
            <person name="Oshima K."/>
            <person name="Suda W."/>
            <person name="Sakamoto M."/>
            <person name="Kitamura K."/>
            <person name="Iida T."/>
            <person name="Hattori M."/>
            <person name="Ohkuma M."/>
        </authorList>
    </citation>
    <scope>NUCLEOTIDE SEQUENCE [LARGE SCALE GENOMIC DNA]</scope>
    <source>
        <strain evidence="11">JCM 21531</strain>
    </source>
</reference>
<dbReference type="PANTHER" id="PTHR43394:SF1">
    <property type="entry name" value="ATP-BINDING CASSETTE SUB-FAMILY B MEMBER 10, MITOCHONDRIAL"/>
    <property type="match status" value="1"/>
</dbReference>
<feature type="domain" description="ABC transmembrane type-1" evidence="10">
    <location>
        <begin position="29"/>
        <end position="360"/>
    </location>
</feature>
<evidence type="ECO:0000256" key="8">
    <source>
        <dbReference type="SAM" id="Phobius"/>
    </source>
</evidence>
<keyword evidence="4" id="KW-0547">Nucleotide-binding</keyword>
<dbReference type="FunFam" id="3.40.50.300:FF:000287">
    <property type="entry name" value="Multidrug ABC transporter ATP-binding protein"/>
    <property type="match status" value="1"/>
</dbReference>
<dbReference type="InterPro" id="IPR027417">
    <property type="entry name" value="P-loop_NTPase"/>
</dbReference>
<dbReference type="CDD" id="cd18570">
    <property type="entry name" value="ABC_6TM_PCAT1_LagD_like"/>
    <property type="match status" value="1"/>
</dbReference>
<feature type="transmembrane region" description="Helical" evidence="8">
    <location>
        <begin position="303"/>
        <end position="323"/>
    </location>
</feature>
<evidence type="ECO:0000256" key="5">
    <source>
        <dbReference type="ARBA" id="ARBA00022840"/>
    </source>
</evidence>
<evidence type="ECO:0000256" key="3">
    <source>
        <dbReference type="ARBA" id="ARBA00022692"/>
    </source>
</evidence>
<feature type="transmembrane region" description="Helical" evidence="8">
    <location>
        <begin position="25"/>
        <end position="51"/>
    </location>
</feature>
<dbReference type="PANTHER" id="PTHR43394">
    <property type="entry name" value="ATP-DEPENDENT PERMEASE MDL1, MITOCHONDRIAL"/>
    <property type="match status" value="1"/>
</dbReference>
<evidence type="ECO:0000259" key="10">
    <source>
        <dbReference type="PROSITE" id="PS50929"/>
    </source>
</evidence>
<dbReference type="RefSeq" id="WP_162149325.1">
    <property type="nucleotide sequence ID" value="NZ_BAVR01000097.1"/>
</dbReference>
<dbReference type="Pfam" id="PF00664">
    <property type="entry name" value="ABC_membrane"/>
    <property type="match status" value="1"/>
</dbReference>
<gene>
    <name evidence="11" type="ORF">JCM21531_4476</name>
</gene>
<dbReference type="SUPFAM" id="SSF90123">
    <property type="entry name" value="ABC transporter transmembrane region"/>
    <property type="match status" value="1"/>
</dbReference>
<keyword evidence="7 8" id="KW-0472">Membrane</keyword>
<dbReference type="InterPro" id="IPR039421">
    <property type="entry name" value="Type_1_exporter"/>
</dbReference>
<dbReference type="PROSITE" id="PS50929">
    <property type="entry name" value="ABC_TM1F"/>
    <property type="match status" value="1"/>
</dbReference>
<dbReference type="GO" id="GO:0016887">
    <property type="term" value="F:ATP hydrolysis activity"/>
    <property type="evidence" value="ECO:0007669"/>
    <property type="project" value="InterPro"/>
</dbReference>